<proteinExistence type="predicted"/>
<evidence type="ECO:0000256" key="1">
    <source>
        <dbReference type="SAM" id="MobiDB-lite"/>
    </source>
</evidence>
<evidence type="ECO:0008006" key="4">
    <source>
        <dbReference type="Google" id="ProtNLM"/>
    </source>
</evidence>
<dbReference type="Proteomes" id="UP001523369">
    <property type="component" value="Unassembled WGS sequence"/>
</dbReference>
<comment type="caution">
    <text evidence="2">The sequence shown here is derived from an EMBL/GenBank/DDBJ whole genome shotgun (WGS) entry which is preliminary data.</text>
</comment>
<name>A0ABT1DUT8_9ACTN</name>
<dbReference type="RefSeq" id="WP_253239700.1">
    <property type="nucleotide sequence ID" value="NZ_JAMYJR010000026.1"/>
</dbReference>
<reference evidence="2 3" key="1">
    <citation type="submission" date="2022-06" db="EMBL/GenBank/DDBJ databases">
        <title>New Species of the Genus Actinoplanes, ActinopZanes ferrugineus.</title>
        <authorList>
            <person name="Ding P."/>
        </authorList>
    </citation>
    <scope>NUCLEOTIDE SEQUENCE [LARGE SCALE GENOMIC DNA]</scope>
    <source>
        <strain evidence="2 3">TRM88003</strain>
    </source>
</reference>
<dbReference type="InterPro" id="IPR029063">
    <property type="entry name" value="SAM-dependent_MTases_sf"/>
</dbReference>
<dbReference type="Gene3D" id="3.40.50.150">
    <property type="entry name" value="Vaccinia Virus protein VP39"/>
    <property type="match status" value="1"/>
</dbReference>
<protein>
    <recommendedName>
        <fullName evidence="4">Class I SAM-dependent methyltransferase</fullName>
    </recommendedName>
</protein>
<accession>A0ABT1DUT8</accession>
<dbReference type="EMBL" id="JAMYJR010000026">
    <property type="protein sequence ID" value="MCO8273446.1"/>
    <property type="molecule type" value="Genomic_DNA"/>
</dbReference>
<sequence length="496" mass="52729">MIGGEMPSFTEDRPRAGGALFGLLAERLPADARVLIAGPHDDALIDAVAARSDVTCLIRSQPEAVALDGRGRRVLCGSLAKLTGDEQYDAVVALDGLGRLCSVEGPQLDWAECLQALVRALRPGGTLLLTVENELGLHRLVDLTSATSAHTDSDWSPLGEFGSKPGNPARLADRLTAEGLTAGWVGTAWPVPEAPALIATAEALRDGPADVLAALAASAAGRAYAGKEVLSDPRRLAAAAVRDGLGPEFAAAWVVTAHRDPGPGVAATLPPVLVGDGPVTELTPGRDGLWNRRVLREVPGRDGSGGDGPLPRGRLLEELLLTACLRHDLPIVRRLLTGWATAQPGATADNVVVHQDTYALLDPGVPPQTDVIRRFAQTLLTGGYAHPWPAAVTLETLTSILHAAADRAGDVPTDSREELPVSRRDQEEQLRALRRQLADADARAQRFERELEKRDKELRKARTQIATFSGSVSFRVAKLGMGVARKARNRLRKGLQ</sequence>
<evidence type="ECO:0000313" key="2">
    <source>
        <dbReference type="EMBL" id="MCO8273446.1"/>
    </source>
</evidence>
<dbReference type="SUPFAM" id="SSF53335">
    <property type="entry name" value="S-adenosyl-L-methionine-dependent methyltransferases"/>
    <property type="match status" value="1"/>
</dbReference>
<evidence type="ECO:0000313" key="3">
    <source>
        <dbReference type="Proteomes" id="UP001523369"/>
    </source>
</evidence>
<keyword evidence="3" id="KW-1185">Reference proteome</keyword>
<feature type="region of interest" description="Disordered" evidence="1">
    <location>
        <begin position="407"/>
        <end position="426"/>
    </location>
</feature>
<organism evidence="2 3">
    <name type="scientific">Paractinoplanes aksuensis</name>
    <dbReference type="NCBI Taxonomy" id="2939490"/>
    <lineage>
        <taxon>Bacteria</taxon>
        <taxon>Bacillati</taxon>
        <taxon>Actinomycetota</taxon>
        <taxon>Actinomycetes</taxon>
        <taxon>Micromonosporales</taxon>
        <taxon>Micromonosporaceae</taxon>
        <taxon>Paractinoplanes</taxon>
    </lineage>
</organism>
<gene>
    <name evidence="2" type="ORF">M1L60_22900</name>
</gene>